<dbReference type="EMBL" id="MFVL01000028">
    <property type="protein sequence ID" value="OGJ00766.1"/>
    <property type="molecule type" value="Genomic_DNA"/>
</dbReference>
<dbReference type="InterPro" id="IPR051447">
    <property type="entry name" value="Lipoprotein-release_system"/>
</dbReference>
<feature type="transmembrane region" description="Helical" evidence="7">
    <location>
        <begin position="24"/>
        <end position="51"/>
    </location>
</feature>
<dbReference type="Pfam" id="PF12704">
    <property type="entry name" value="MacB_PCD"/>
    <property type="match status" value="1"/>
</dbReference>
<evidence type="ECO:0000259" key="9">
    <source>
        <dbReference type="Pfam" id="PF12704"/>
    </source>
</evidence>
<organism evidence="10 11">
    <name type="scientific">Candidatus Nomurabacteria bacterium RIFCSPLOWO2_02_FULL_40_67</name>
    <dbReference type="NCBI Taxonomy" id="1801787"/>
    <lineage>
        <taxon>Bacteria</taxon>
        <taxon>Candidatus Nomuraibacteriota</taxon>
    </lineage>
</organism>
<proteinExistence type="inferred from homology"/>
<evidence type="ECO:0000313" key="10">
    <source>
        <dbReference type="EMBL" id="OGJ00766.1"/>
    </source>
</evidence>
<dbReference type="Pfam" id="PF02687">
    <property type="entry name" value="FtsX"/>
    <property type="match status" value="1"/>
</dbReference>
<dbReference type="AlphaFoldDB" id="A0A1F6Y344"/>
<evidence type="ECO:0000256" key="6">
    <source>
        <dbReference type="ARBA" id="ARBA00023136"/>
    </source>
</evidence>
<dbReference type="InterPro" id="IPR025857">
    <property type="entry name" value="MacB_PCD"/>
</dbReference>
<dbReference type="GO" id="GO:0098797">
    <property type="term" value="C:plasma membrane protein complex"/>
    <property type="evidence" value="ECO:0007669"/>
    <property type="project" value="TreeGrafter"/>
</dbReference>
<comment type="caution">
    <text evidence="10">The sequence shown here is derived from an EMBL/GenBank/DDBJ whole genome shotgun (WGS) entry which is preliminary data.</text>
</comment>
<keyword evidence="5 7" id="KW-1133">Transmembrane helix</keyword>
<feature type="transmembrane region" description="Helical" evidence="7">
    <location>
        <begin position="333"/>
        <end position="358"/>
    </location>
</feature>
<evidence type="ECO:0000256" key="3">
    <source>
        <dbReference type="ARBA" id="ARBA00022475"/>
    </source>
</evidence>
<keyword evidence="4 7" id="KW-0812">Transmembrane</keyword>
<accession>A0A1F6Y344</accession>
<evidence type="ECO:0000256" key="2">
    <source>
        <dbReference type="ARBA" id="ARBA00005236"/>
    </source>
</evidence>
<evidence type="ECO:0008006" key="12">
    <source>
        <dbReference type="Google" id="ProtNLM"/>
    </source>
</evidence>
<evidence type="ECO:0000313" key="11">
    <source>
        <dbReference type="Proteomes" id="UP000177693"/>
    </source>
</evidence>
<evidence type="ECO:0000256" key="5">
    <source>
        <dbReference type="ARBA" id="ARBA00022989"/>
    </source>
</evidence>
<comment type="subcellular location">
    <subcellularLocation>
        <location evidence="1">Cell membrane</location>
        <topology evidence="1">Multi-pass membrane protein</topology>
    </subcellularLocation>
</comment>
<feature type="domain" description="ABC3 transporter permease C-terminal" evidence="8">
    <location>
        <begin position="290"/>
        <end position="409"/>
    </location>
</feature>
<feature type="transmembrane region" description="Helical" evidence="7">
    <location>
        <begin position="378"/>
        <end position="400"/>
    </location>
</feature>
<sequence>MFSSLNIRIGFFLARRQVRRSSPWTTVLIIFVMFFTFLNLVVVSGILVGLIQGAIVAVRSHYTSDVIVSSLNNKTYIENSPEILNIIKSLPEVEAVSARYLEGGTLEANYKTRTSYKEKPNIAAASVTGIDPIAEDKVTNLSKFIVEGEYLTPLDYDQVLIGSYLTAKYLPIDSPGFTTLRDVAPGTKIRVKVHGVEREVTIKGIIKAKVDEVSMRVFMIDSELRSLIGRNDYNVDEISIKLKPGTDPATVRDILKRNGVDRVAKVQTYVDAQPKFIKDMVDTFALLGNMLSSIGLVVASITIFIVIFINAITRRKFIGILKGIGINERAIEISYILQSFFYAFCGSVIGVLVLYVFLQPAIAAHPIDFPFSDGILVAPVSGTVLRIALLMATTIIAGFIPARLIVRKNTLDSILGRN</sequence>
<gene>
    <name evidence="10" type="ORF">A3I23_03240</name>
</gene>
<dbReference type="PANTHER" id="PTHR30489">
    <property type="entry name" value="LIPOPROTEIN-RELEASING SYSTEM TRANSMEMBRANE PROTEIN LOLE"/>
    <property type="match status" value="1"/>
</dbReference>
<evidence type="ECO:0000256" key="1">
    <source>
        <dbReference type="ARBA" id="ARBA00004651"/>
    </source>
</evidence>
<name>A0A1F6Y344_9BACT</name>
<keyword evidence="6 7" id="KW-0472">Membrane</keyword>
<comment type="similarity">
    <text evidence="2">Belongs to the ABC-4 integral membrane protein family. LolC/E subfamily.</text>
</comment>
<evidence type="ECO:0000256" key="7">
    <source>
        <dbReference type="SAM" id="Phobius"/>
    </source>
</evidence>
<keyword evidence="3" id="KW-1003">Cell membrane</keyword>
<dbReference type="InterPro" id="IPR003838">
    <property type="entry name" value="ABC3_permease_C"/>
</dbReference>
<evidence type="ECO:0000259" key="8">
    <source>
        <dbReference type="Pfam" id="PF02687"/>
    </source>
</evidence>
<feature type="domain" description="MacB-like periplasmic core" evidence="9">
    <location>
        <begin position="47"/>
        <end position="256"/>
    </location>
</feature>
<dbReference type="GO" id="GO:0044874">
    <property type="term" value="P:lipoprotein localization to outer membrane"/>
    <property type="evidence" value="ECO:0007669"/>
    <property type="project" value="TreeGrafter"/>
</dbReference>
<dbReference type="PANTHER" id="PTHR30489:SF0">
    <property type="entry name" value="LIPOPROTEIN-RELEASING SYSTEM TRANSMEMBRANE PROTEIN LOLE"/>
    <property type="match status" value="1"/>
</dbReference>
<dbReference type="Proteomes" id="UP000177693">
    <property type="component" value="Unassembled WGS sequence"/>
</dbReference>
<feature type="transmembrane region" description="Helical" evidence="7">
    <location>
        <begin position="290"/>
        <end position="312"/>
    </location>
</feature>
<reference evidence="10 11" key="1">
    <citation type="journal article" date="2016" name="Nat. Commun.">
        <title>Thousands of microbial genomes shed light on interconnected biogeochemical processes in an aquifer system.</title>
        <authorList>
            <person name="Anantharaman K."/>
            <person name="Brown C.T."/>
            <person name="Hug L.A."/>
            <person name="Sharon I."/>
            <person name="Castelle C.J."/>
            <person name="Probst A.J."/>
            <person name="Thomas B.C."/>
            <person name="Singh A."/>
            <person name="Wilkins M.J."/>
            <person name="Karaoz U."/>
            <person name="Brodie E.L."/>
            <person name="Williams K.H."/>
            <person name="Hubbard S.S."/>
            <person name="Banfield J.F."/>
        </authorList>
    </citation>
    <scope>NUCLEOTIDE SEQUENCE [LARGE SCALE GENOMIC DNA]</scope>
</reference>
<evidence type="ECO:0000256" key="4">
    <source>
        <dbReference type="ARBA" id="ARBA00022692"/>
    </source>
</evidence>
<protein>
    <recommendedName>
        <fullName evidence="12">ABC3 transporter permease protein domain-containing protein</fullName>
    </recommendedName>
</protein>